<organism evidence="2 4">
    <name type="scientific">Aquisalinus luteolus</name>
    <dbReference type="NCBI Taxonomy" id="1566827"/>
    <lineage>
        <taxon>Bacteria</taxon>
        <taxon>Pseudomonadati</taxon>
        <taxon>Pseudomonadota</taxon>
        <taxon>Alphaproteobacteria</taxon>
        <taxon>Parvularculales</taxon>
        <taxon>Parvularculaceae</taxon>
        <taxon>Aquisalinus</taxon>
    </lineage>
</organism>
<name>A0A8J3A214_9PROT</name>
<keyword evidence="1" id="KW-0812">Transmembrane</keyword>
<keyword evidence="1" id="KW-1133">Transmembrane helix</keyword>
<sequence length="142" mass="15577">MANIERIAMRRRFGLMLCASAFLVWQVPMMDFSEELAADDDMMKTIISLAGFAVWIVTLLMLVGPWRPFKRDAKVEAALNDELTRANRAKAFIAGYVVMLVAAAGLFALSHFEGVGGMDAAHIILVLGVAIPLYAFALLERG</sequence>
<dbReference type="EMBL" id="VCJR02000001">
    <property type="protein sequence ID" value="NHK27070.1"/>
    <property type="molecule type" value="Genomic_DNA"/>
</dbReference>
<reference evidence="2" key="3">
    <citation type="submission" date="2020-09" db="EMBL/GenBank/DDBJ databases">
        <authorList>
            <person name="Sun Q."/>
            <person name="Zhou Y."/>
        </authorList>
    </citation>
    <scope>NUCLEOTIDE SEQUENCE</scope>
    <source>
        <strain evidence="2">CGMCC 1.14984</strain>
    </source>
</reference>
<feature type="transmembrane region" description="Helical" evidence="1">
    <location>
        <begin position="45"/>
        <end position="64"/>
    </location>
</feature>
<dbReference type="AlphaFoldDB" id="A0A8J3A214"/>
<comment type="caution">
    <text evidence="2">The sequence shown here is derived from an EMBL/GenBank/DDBJ whole genome shotgun (WGS) entry which is preliminary data.</text>
</comment>
<protein>
    <recommendedName>
        <fullName evidence="6">DUF2178 domain-containing protein</fullName>
    </recommendedName>
</protein>
<evidence type="ECO:0000313" key="2">
    <source>
        <dbReference type="EMBL" id="GGH94274.1"/>
    </source>
</evidence>
<feature type="transmembrane region" description="Helical" evidence="1">
    <location>
        <begin position="91"/>
        <end position="109"/>
    </location>
</feature>
<dbReference type="Proteomes" id="UP000621856">
    <property type="component" value="Unassembled WGS sequence"/>
</dbReference>
<reference evidence="3 5" key="2">
    <citation type="submission" date="2020-02" db="EMBL/GenBank/DDBJ databases">
        <title>Genome sequence of Parvularcula flava strain NH6-79.</title>
        <authorList>
            <person name="Abdul Karim M.H."/>
            <person name="Lam M.Q."/>
            <person name="Chen S.J."/>
            <person name="Yahya A."/>
            <person name="Shahir S."/>
            <person name="Shamsir M.S."/>
            <person name="Chong C.S."/>
        </authorList>
    </citation>
    <scope>NUCLEOTIDE SEQUENCE [LARGE SCALE GENOMIC DNA]</scope>
    <source>
        <strain evidence="3 5">NH6-79</strain>
    </source>
</reference>
<gene>
    <name evidence="3" type="ORF">FF098_004020</name>
    <name evidence="2" type="ORF">GCM10011355_08070</name>
</gene>
<evidence type="ECO:0000313" key="4">
    <source>
        <dbReference type="Proteomes" id="UP000621856"/>
    </source>
</evidence>
<keyword evidence="1" id="KW-0472">Membrane</keyword>
<dbReference type="EMBL" id="BMGZ01000001">
    <property type="protein sequence ID" value="GGH94274.1"/>
    <property type="molecule type" value="Genomic_DNA"/>
</dbReference>
<accession>A0A8J3A214</accession>
<evidence type="ECO:0000313" key="5">
    <source>
        <dbReference type="Proteomes" id="UP000818603"/>
    </source>
</evidence>
<keyword evidence="5" id="KW-1185">Reference proteome</keyword>
<dbReference type="RefSeq" id="WP_155137715.1">
    <property type="nucleotide sequence ID" value="NZ_BMGZ01000001.1"/>
</dbReference>
<feature type="transmembrane region" description="Helical" evidence="1">
    <location>
        <begin position="121"/>
        <end position="139"/>
    </location>
</feature>
<evidence type="ECO:0000256" key="1">
    <source>
        <dbReference type="SAM" id="Phobius"/>
    </source>
</evidence>
<proteinExistence type="predicted"/>
<evidence type="ECO:0008006" key="6">
    <source>
        <dbReference type="Google" id="ProtNLM"/>
    </source>
</evidence>
<evidence type="ECO:0000313" key="3">
    <source>
        <dbReference type="EMBL" id="NHK27070.1"/>
    </source>
</evidence>
<reference evidence="2" key="1">
    <citation type="journal article" date="2014" name="Int. J. Syst. Evol. Microbiol.">
        <title>Complete genome sequence of Corynebacterium casei LMG S-19264T (=DSM 44701T), isolated from a smear-ripened cheese.</title>
        <authorList>
            <consortium name="US DOE Joint Genome Institute (JGI-PGF)"/>
            <person name="Walter F."/>
            <person name="Albersmeier A."/>
            <person name="Kalinowski J."/>
            <person name="Ruckert C."/>
        </authorList>
    </citation>
    <scope>NUCLEOTIDE SEQUENCE</scope>
    <source>
        <strain evidence="2">CGMCC 1.14984</strain>
    </source>
</reference>
<dbReference type="Proteomes" id="UP000818603">
    <property type="component" value="Unassembled WGS sequence"/>
</dbReference>